<gene>
    <name evidence="2" type="ORF">QWJ41_04955</name>
</gene>
<evidence type="ECO:0008006" key="4">
    <source>
        <dbReference type="Google" id="ProtNLM"/>
    </source>
</evidence>
<sequence>MTTTMDDAAPPTLTALAARIEGDGDPLARLAAATELRSLLVDLEVRAVREARASQVPWSLIGDGLGISKQAAQKRYAEAMRPEQEADTAAPPEPEVAAERPAFDARRRRSPGWVVMTRGGRTLLRVERARPQ</sequence>
<evidence type="ECO:0000313" key="3">
    <source>
        <dbReference type="Proteomes" id="UP001168363"/>
    </source>
</evidence>
<dbReference type="Proteomes" id="UP001168363">
    <property type="component" value="Unassembled WGS sequence"/>
</dbReference>
<dbReference type="EMBL" id="JAULSC010000003">
    <property type="protein sequence ID" value="MDO3395054.1"/>
    <property type="molecule type" value="Genomic_DNA"/>
</dbReference>
<proteinExistence type="predicted"/>
<protein>
    <recommendedName>
        <fullName evidence="4">DUF222 domain-containing protein</fullName>
    </recommendedName>
</protein>
<name>A0ABT8TNV9_9ACTN</name>
<accession>A0ABT8TNV9</accession>
<keyword evidence="3" id="KW-1185">Reference proteome</keyword>
<evidence type="ECO:0000256" key="1">
    <source>
        <dbReference type="SAM" id="MobiDB-lite"/>
    </source>
</evidence>
<feature type="region of interest" description="Disordered" evidence="1">
    <location>
        <begin position="76"/>
        <end position="104"/>
    </location>
</feature>
<evidence type="ECO:0000313" key="2">
    <source>
        <dbReference type="EMBL" id="MDO3395054.1"/>
    </source>
</evidence>
<comment type="caution">
    <text evidence="2">The sequence shown here is derived from an EMBL/GenBank/DDBJ whole genome shotgun (WGS) entry which is preliminary data.</text>
</comment>
<reference evidence="2" key="1">
    <citation type="submission" date="2023-06" db="EMBL/GenBank/DDBJ databases">
        <title>Genome sequence of Nocardioides sp. SOB44.</title>
        <authorList>
            <person name="Zhang G."/>
        </authorList>
    </citation>
    <scope>NUCLEOTIDE SEQUENCE</scope>
    <source>
        <strain evidence="2">SOB44</strain>
    </source>
</reference>
<organism evidence="2 3">
    <name type="scientific">Nocardioides cremeus</name>
    <dbReference type="NCBI Taxonomy" id="3058044"/>
    <lineage>
        <taxon>Bacteria</taxon>
        <taxon>Bacillati</taxon>
        <taxon>Actinomycetota</taxon>
        <taxon>Actinomycetes</taxon>
        <taxon>Propionibacteriales</taxon>
        <taxon>Nocardioidaceae</taxon>
        <taxon>Nocardioides</taxon>
    </lineage>
</organism>